<evidence type="ECO:0000259" key="2">
    <source>
        <dbReference type="Pfam" id="PF00582"/>
    </source>
</evidence>
<feature type="domain" description="UspA" evidence="2">
    <location>
        <begin position="149"/>
        <end position="284"/>
    </location>
</feature>
<dbReference type="OrthoDB" id="9788959at2"/>
<dbReference type="KEGG" id="cprv:CYPRO_1887"/>
<dbReference type="PRINTS" id="PR01438">
    <property type="entry name" value="UNVRSLSTRESS"/>
</dbReference>
<comment type="similarity">
    <text evidence="1">Belongs to the universal stress protein A family.</text>
</comment>
<gene>
    <name evidence="3" type="ORF">CYPRO_1887</name>
</gene>
<name>A0A345UKY5_9BACT</name>
<dbReference type="RefSeq" id="WP_114984363.1">
    <property type="nucleotide sequence ID" value="NZ_CP027806.1"/>
</dbReference>
<dbReference type="Pfam" id="PF00582">
    <property type="entry name" value="Usp"/>
    <property type="match status" value="2"/>
</dbReference>
<protein>
    <submittedName>
        <fullName evidence="3">Nucleotide-binding universal stress protein, UspA family</fullName>
    </submittedName>
</protein>
<organism evidence="3 4">
    <name type="scientific">Cyclonatronum proteinivorum</name>
    <dbReference type="NCBI Taxonomy" id="1457365"/>
    <lineage>
        <taxon>Bacteria</taxon>
        <taxon>Pseudomonadati</taxon>
        <taxon>Balneolota</taxon>
        <taxon>Balneolia</taxon>
        <taxon>Balneolales</taxon>
        <taxon>Cyclonatronaceae</taxon>
        <taxon>Cyclonatronum</taxon>
    </lineage>
</organism>
<evidence type="ECO:0000256" key="1">
    <source>
        <dbReference type="ARBA" id="ARBA00008791"/>
    </source>
</evidence>
<dbReference type="Gene3D" id="3.40.50.620">
    <property type="entry name" value="HUPs"/>
    <property type="match status" value="2"/>
</dbReference>
<dbReference type="SUPFAM" id="SSF52402">
    <property type="entry name" value="Adenine nucleotide alpha hydrolases-like"/>
    <property type="match status" value="2"/>
</dbReference>
<dbReference type="PANTHER" id="PTHR46268">
    <property type="entry name" value="STRESS RESPONSE PROTEIN NHAX"/>
    <property type="match status" value="1"/>
</dbReference>
<dbReference type="EMBL" id="CP027806">
    <property type="protein sequence ID" value="AXJ01137.1"/>
    <property type="molecule type" value="Genomic_DNA"/>
</dbReference>
<reference evidence="3 4" key="1">
    <citation type="submission" date="2018-03" db="EMBL/GenBank/DDBJ databases">
        <title>Phenotypic and genomic properties of Cyclonatronum proteinivorum gen. nov., sp. nov., a haloalkaliphilic bacteroidete from soda lakes possessing Na+-translocating rhodopsin.</title>
        <authorList>
            <person name="Toshchakov S.V."/>
            <person name="Korzhenkov A."/>
            <person name="Samarov N.I."/>
            <person name="Kublanov I.V."/>
            <person name="Muntyan M.S."/>
            <person name="Sorokin D.Y."/>
        </authorList>
    </citation>
    <scope>NUCLEOTIDE SEQUENCE [LARGE SCALE GENOMIC DNA]</scope>
    <source>
        <strain evidence="3 4">Omega</strain>
    </source>
</reference>
<evidence type="ECO:0000313" key="3">
    <source>
        <dbReference type="EMBL" id="AXJ01137.1"/>
    </source>
</evidence>
<keyword evidence="4" id="KW-1185">Reference proteome</keyword>
<proteinExistence type="inferred from homology"/>
<dbReference type="CDD" id="cd00293">
    <property type="entry name" value="USP-like"/>
    <property type="match status" value="2"/>
</dbReference>
<dbReference type="InterPro" id="IPR014729">
    <property type="entry name" value="Rossmann-like_a/b/a_fold"/>
</dbReference>
<feature type="domain" description="UspA" evidence="2">
    <location>
        <begin position="3"/>
        <end position="140"/>
    </location>
</feature>
<accession>A0A345UKY5</accession>
<sequence length="285" mass="31458">MLYQKILVATDLSENGNRAFAVAEQYRQISGGVITPAHALTEPVWPEGIRLPSLDDAATKQLMEFSYRKCREAAEKFTPSDFVDQPYISYGDPARVLVSASAGYDLMVMSTHGRTGFRKFIMGSVASKVCRMSKIPVLVTSPGDTPGPFNNILLTTDFSDESCKAFEKAHWMLQQTDASFTLLHVLSIEYAGGLADKEQLYDTVNERLKRFRDEHFAGFEERVKTHLVVSGNSVHRAISKHIEGQAYDLIIISTAGRTGIDYVVLGSTAAHVIQTAPVPVLTVRP</sequence>
<evidence type="ECO:0000313" key="4">
    <source>
        <dbReference type="Proteomes" id="UP000254808"/>
    </source>
</evidence>
<dbReference type="AlphaFoldDB" id="A0A345UKY5"/>
<dbReference type="InterPro" id="IPR006015">
    <property type="entry name" value="Universal_stress_UspA"/>
</dbReference>
<dbReference type="Proteomes" id="UP000254808">
    <property type="component" value="Chromosome"/>
</dbReference>
<dbReference type="PANTHER" id="PTHR46268:SF6">
    <property type="entry name" value="UNIVERSAL STRESS PROTEIN UP12"/>
    <property type="match status" value="1"/>
</dbReference>
<dbReference type="InterPro" id="IPR006016">
    <property type="entry name" value="UspA"/>
</dbReference>